<feature type="transmembrane region" description="Helical" evidence="2">
    <location>
        <begin position="38"/>
        <end position="63"/>
    </location>
</feature>
<dbReference type="PANTHER" id="PTHR31133:SF12">
    <property type="entry name" value="MEMBRANE PROTEIN"/>
    <property type="match status" value="1"/>
</dbReference>
<dbReference type="AlphaFoldDB" id="A0ABD1Y5D7"/>
<feature type="region of interest" description="Disordered" evidence="1">
    <location>
        <begin position="573"/>
        <end position="596"/>
    </location>
</feature>
<keyword evidence="4" id="KW-1185">Reference proteome</keyword>
<name>A0ABD1Y5D7_9MARC</name>
<accession>A0ABD1Y5D7</accession>
<gene>
    <name evidence="3" type="ORF">R1flu_002005</name>
</gene>
<feature type="compositionally biased region" description="Pro residues" evidence="1">
    <location>
        <begin position="576"/>
        <end position="588"/>
    </location>
</feature>
<protein>
    <recommendedName>
        <fullName evidence="5">Transmembrane protein</fullName>
    </recommendedName>
</protein>
<evidence type="ECO:0000256" key="2">
    <source>
        <dbReference type="SAM" id="Phobius"/>
    </source>
</evidence>
<dbReference type="PANTHER" id="PTHR31133">
    <property type="entry name" value="MEMBRANE PROTEIN"/>
    <property type="match status" value="1"/>
</dbReference>
<keyword evidence="2" id="KW-0472">Membrane</keyword>
<evidence type="ECO:0000313" key="4">
    <source>
        <dbReference type="Proteomes" id="UP001605036"/>
    </source>
</evidence>
<dbReference type="InterPro" id="IPR040229">
    <property type="entry name" value="At3g27390-like"/>
</dbReference>
<dbReference type="EMBL" id="JBHFFA010000006">
    <property type="protein sequence ID" value="KAL2621800.1"/>
    <property type="molecule type" value="Genomic_DNA"/>
</dbReference>
<feature type="transmembrane region" description="Helical" evidence="2">
    <location>
        <begin position="249"/>
        <end position="270"/>
    </location>
</feature>
<dbReference type="Proteomes" id="UP001605036">
    <property type="component" value="Unassembled WGS sequence"/>
</dbReference>
<feature type="transmembrane region" description="Helical" evidence="2">
    <location>
        <begin position="75"/>
        <end position="103"/>
    </location>
</feature>
<reference evidence="3 4" key="1">
    <citation type="submission" date="2024-09" db="EMBL/GenBank/DDBJ databases">
        <title>Chromosome-scale assembly of Riccia fluitans.</title>
        <authorList>
            <person name="Paukszto L."/>
            <person name="Sawicki J."/>
            <person name="Karawczyk K."/>
            <person name="Piernik-Szablinska J."/>
            <person name="Szczecinska M."/>
            <person name="Mazdziarz M."/>
        </authorList>
    </citation>
    <scope>NUCLEOTIDE SEQUENCE [LARGE SCALE GENOMIC DNA]</scope>
    <source>
        <strain evidence="3">Rf_01</strain>
        <tissue evidence="3">Aerial parts of the thallus</tissue>
    </source>
</reference>
<feature type="compositionally biased region" description="Low complexity" evidence="1">
    <location>
        <begin position="359"/>
        <end position="369"/>
    </location>
</feature>
<feature type="transmembrane region" description="Helical" evidence="2">
    <location>
        <begin position="12"/>
        <end position="32"/>
    </location>
</feature>
<evidence type="ECO:0008006" key="5">
    <source>
        <dbReference type="Google" id="ProtNLM"/>
    </source>
</evidence>
<comment type="caution">
    <text evidence="3">The sequence shown here is derived from an EMBL/GenBank/DDBJ whole genome shotgun (WGS) entry which is preliminary data.</text>
</comment>
<evidence type="ECO:0000256" key="1">
    <source>
        <dbReference type="SAM" id="MobiDB-lite"/>
    </source>
</evidence>
<organism evidence="3 4">
    <name type="scientific">Riccia fluitans</name>
    <dbReference type="NCBI Taxonomy" id="41844"/>
    <lineage>
        <taxon>Eukaryota</taxon>
        <taxon>Viridiplantae</taxon>
        <taxon>Streptophyta</taxon>
        <taxon>Embryophyta</taxon>
        <taxon>Marchantiophyta</taxon>
        <taxon>Marchantiopsida</taxon>
        <taxon>Marchantiidae</taxon>
        <taxon>Marchantiales</taxon>
        <taxon>Ricciaceae</taxon>
        <taxon>Riccia</taxon>
    </lineage>
</organism>
<sequence>MGKFLTTVWRTLLFVPVMILLSFIGAVKGIIIGPIASVVLIVGHTALTLGLWPLHVGLAYYTIAKTKQLGRSAKVLSILSLPVFLIPWPVVSIAVCILVGLGYGFVTPLVATFEAVGAGRERKSYHCFVDGTWSTLKGSCTVVRDYKDLVLHSYSDYLKDFREKPPVDGLPYDIKLLEVPGCILVALLGVIIDVPVMTITALVKSPIMLLKGWKRLLNDLWGRQGPFLEAVCVPFAGLAVVLWPLVVVASFVCAVLTSPFLGLYGGVVVYQERSIKRGFAYIVNVMAQFDEYTNDVLHLSEGSCFPRPKYRSHNHNSGPDAVMPKSPPAQLSVVDEAQQGQQGSLETTVTSTEPKEESSPSSSRLTKLTSQMSLASRSLRQTLQEVKVVQIWDNLFINMDSIGKELVRAGVIKAAGLEEWLRAPKKDKSRLISVGLPAYSSLSTLIFSAKNGVAGILLHDGTEVTVFNRPQDRVADWVFEPLLILKEQMRAAKLTASEEQYMKNWILTSGGQDMMQGWLNGGVEPEDNIRKGELQAMCRRLQGITVNFSRMPTFPRRLQKFIKNLLAFAQSNSNLPPTPAPPRLPSLPVPGGDEAV</sequence>
<feature type="region of interest" description="Disordered" evidence="1">
    <location>
        <begin position="310"/>
        <end position="369"/>
    </location>
</feature>
<keyword evidence="2" id="KW-1133">Transmembrane helix</keyword>
<evidence type="ECO:0000313" key="3">
    <source>
        <dbReference type="EMBL" id="KAL2621800.1"/>
    </source>
</evidence>
<keyword evidence="2" id="KW-0812">Transmembrane</keyword>
<proteinExistence type="predicted"/>
<feature type="transmembrane region" description="Helical" evidence="2">
    <location>
        <begin position="183"/>
        <end position="203"/>
    </location>
</feature>
<feature type="transmembrane region" description="Helical" evidence="2">
    <location>
        <begin position="224"/>
        <end position="243"/>
    </location>
</feature>